<reference evidence="2" key="1">
    <citation type="submission" date="2020-09" db="EMBL/GenBank/DDBJ databases">
        <title>Sphingomonas sp., a new species isolated from pork steak.</title>
        <authorList>
            <person name="Heidler von Heilborn D."/>
        </authorList>
    </citation>
    <scope>NUCLEOTIDE SEQUENCE [LARGE SCALE GENOMIC DNA]</scope>
    <source>
        <plasmid evidence="2">punnamed1</plasmid>
    </source>
</reference>
<accession>A0A974NYW7</accession>
<sequence>MSNSFTKAAFALLMSREDAALLREAEKAVDLLDTNGEDADLAAAYETLDERFRTVFPPKGDSRFEGFLELFDDRNFPYLDAHIDIEDAETADHVRVTFSGDQFGIDQVANLIFRACKSALPCGFSWSYDCDRLRVGEFGGGCVIITAAGIQWHSTQSILEHAFKRIEAGPHEGVDGFVLATRDREHGLSFWNNTDGFGSLATATVFSEADAAALDKPIANDEPEWLAVPTPLNL</sequence>
<dbReference type="KEGG" id="sari:H5J25_18870"/>
<keyword evidence="1" id="KW-0614">Plasmid</keyword>
<geneLocation type="plasmid" evidence="1 2">
    <name>punnamed1</name>
</geneLocation>
<protein>
    <submittedName>
        <fullName evidence="1">Uncharacterized protein</fullName>
    </submittedName>
</protein>
<organism evidence="1 2">
    <name type="scientific">Sphingomonas aliaeris</name>
    <dbReference type="NCBI Taxonomy" id="2759526"/>
    <lineage>
        <taxon>Bacteria</taxon>
        <taxon>Pseudomonadati</taxon>
        <taxon>Pseudomonadota</taxon>
        <taxon>Alphaproteobacteria</taxon>
        <taxon>Sphingomonadales</taxon>
        <taxon>Sphingomonadaceae</taxon>
        <taxon>Sphingomonas</taxon>
    </lineage>
</organism>
<keyword evidence="2" id="KW-1185">Reference proteome</keyword>
<proteinExistence type="predicted"/>
<dbReference type="EMBL" id="CP061036">
    <property type="protein sequence ID" value="QQV79313.1"/>
    <property type="molecule type" value="Genomic_DNA"/>
</dbReference>
<dbReference type="AlphaFoldDB" id="A0A974NYW7"/>
<dbReference type="RefSeq" id="WP_202096592.1">
    <property type="nucleotide sequence ID" value="NZ_CP061036.1"/>
</dbReference>
<name>A0A974NYW7_9SPHN</name>
<evidence type="ECO:0000313" key="1">
    <source>
        <dbReference type="EMBL" id="QQV79313.1"/>
    </source>
</evidence>
<gene>
    <name evidence="1" type="ORF">H5J25_18870</name>
</gene>
<evidence type="ECO:0000313" key="2">
    <source>
        <dbReference type="Proteomes" id="UP000595894"/>
    </source>
</evidence>
<dbReference type="Proteomes" id="UP000595894">
    <property type="component" value="Plasmid punnamed1"/>
</dbReference>